<keyword evidence="4 6" id="KW-0238">DNA-binding</keyword>
<organism evidence="9 10">
    <name type="scientific">Sporobacter termitidis DSM 10068</name>
    <dbReference type="NCBI Taxonomy" id="1123282"/>
    <lineage>
        <taxon>Bacteria</taxon>
        <taxon>Bacillati</taxon>
        <taxon>Bacillota</taxon>
        <taxon>Clostridia</taxon>
        <taxon>Eubacteriales</taxon>
        <taxon>Oscillospiraceae</taxon>
        <taxon>Sporobacter</taxon>
    </lineage>
</organism>
<dbReference type="AlphaFoldDB" id="A0A1M5YEL9"/>
<dbReference type="InterPro" id="IPR011010">
    <property type="entry name" value="DNA_brk_join_enz"/>
</dbReference>
<evidence type="ECO:0000256" key="3">
    <source>
        <dbReference type="ARBA" id="ARBA00022908"/>
    </source>
</evidence>
<dbReference type="CDD" id="cd01189">
    <property type="entry name" value="INT_ICEBs1_C_like"/>
    <property type="match status" value="1"/>
</dbReference>
<keyword evidence="5" id="KW-0233">DNA recombination</keyword>
<dbReference type="PROSITE" id="PS51900">
    <property type="entry name" value="CB"/>
    <property type="match status" value="1"/>
</dbReference>
<dbReference type="Pfam" id="PF14659">
    <property type="entry name" value="Phage_int_SAM_3"/>
    <property type="match status" value="1"/>
</dbReference>
<evidence type="ECO:0000313" key="10">
    <source>
        <dbReference type="Proteomes" id="UP000183995"/>
    </source>
</evidence>
<feature type="domain" description="Core-binding (CB)" evidence="8">
    <location>
        <begin position="68"/>
        <end position="152"/>
    </location>
</feature>
<accession>A0A1M5YEL9</accession>
<sequence>MVAGHLRVKNGYWHMILSYKEPSGKRKTKSISTHLKERGNKKRAEEMLLELRRRFSVEFQGISQPTEITFALYMEEWLRQIEPTVAPTTFATYSYVVKSAIIPYFQERSTLLSQLKPKHIEGYYDTLLTRGLSPTTVLRHHANIRKALQKAVTLELIPSNPADRVTRPRKADYLAGYYSVEDATALLRAVTGSILEIPVTLGLFYGLRRSEVLGLRWEAIDFENHVIRIIHSVTQIEVNGKTSLVARDILKRKSSYRTLPMPPAIDCLLKARRKASGYVCLDESEKILVPDNLSRGFSSMLEKSGLRKIRFHDLRHTCATFLINAQIPLIEVQQWLGHSTISTTADLYSHLQFTSKLRSAEILNRLLTNKKKEEKNNAKT</sequence>
<dbReference type="SUPFAM" id="SSF56349">
    <property type="entry name" value="DNA breaking-rejoining enzymes"/>
    <property type="match status" value="1"/>
</dbReference>
<dbReference type="PANTHER" id="PTHR30349">
    <property type="entry name" value="PHAGE INTEGRASE-RELATED"/>
    <property type="match status" value="1"/>
</dbReference>
<dbReference type="Pfam" id="PF00589">
    <property type="entry name" value="Phage_integrase"/>
    <property type="match status" value="1"/>
</dbReference>
<dbReference type="InterPro" id="IPR002104">
    <property type="entry name" value="Integrase_catalytic"/>
</dbReference>
<comment type="function">
    <text evidence="1">Site-specific tyrosine recombinase, which acts by catalyzing the cutting and rejoining of the recombining DNA molecules.</text>
</comment>
<dbReference type="InterPro" id="IPR004107">
    <property type="entry name" value="Integrase_SAM-like_N"/>
</dbReference>
<dbReference type="Gene3D" id="1.10.443.10">
    <property type="entry name" value="Intergrase catalytic core"/>
    <property type="match status" value="1"/>
</dbReference>
<evidence type="ECO:0000313" key="9">
    <source>
        <dbReference type="EMBL" id="SHI10308.1"/>
    </source>
</evidence>
<gene>
    <name evidence="9" type="ORF">SAMN02745823_02432</name>
</gene>
<dbReference type="InterPro" id="IPR044068">
    <property type="entry name" value="CB"/>
</dbReference>
<dbReference type="PROSITE" id="PS51898">
    <property type="entry name" value="TYR_RECOMBINASE"/>
    <property type="match status" value="1"/>
</dbReference>
<name>A0A1M5YEL9_9FIRM</name>
<protein>
    <submittedName>
        <fullName evidence="9">Site-specific recombinase XerD</fullName>
    </submittedName>
</protein>
<keyword evidence="10" id="KW-1185">Reference proteome</keyword>
<evidence type="ECO:0000256" key="6">
    <source>
        <dbReference type="PROSITE-ProRule" id="PRU01248"/>
    </source>
</evidence>
<dbReference type="InterPro" id="IPR010998">
    <property type="entry name" value="Integrase_recombinase_N"/>
</dbReference>
<dbReference type="InterPro" id="IPR050090">
    <property type="entry name" value="Tyrosine_recombinase_XerCD"/>
</dbReference>
<dbReference type="GO" id="GO:0003677">
    <property type="term" value="F:DNA binding"/>
    <property type="evidence" value="ECO:0007669"/>
    <property type="project" value="UniProtKB-UniRule"/>
</dbReference>
<keyword evidence="3" id="KW-0229">DNA integration</keyword>
<dbReference type="PANTHER" id="PTHR30349:SF91">
    <property type="entry name" value="INTA PROTEIN"/>
    <property type="match status" value="1"/>
</dbReference>
<evidence type="ECO:0000256" key="5">
    <source>
        <dbReference type="ARBA" id="ARBA00023172"/>
    </source>
</evidence>
<evidence type="ECO:0000256" key="2">
    <source>
        <dbReference type="ARBA" id="ARBA00008857"/>
    </source>
</evidence>
<dbReference type="GO" id="GO:0006310">
    <property type="term" value="P:DNA recombination"/>
    <property type="evidence" value="ECO:0007669"/>
    <property type="project" value="UniProtKB-KW"/>
</dbReference>
<evidence type="ECO:0000256" key="4">
    <source>
        <dbReference type="ARBA" id="ARBA00023125"/>
    </source>
</evidence>
<dbReference type="STRING" id="1123282.SAMN02745823_02432"/>
<dbReference type="InterPro" id="IPR013762">
    <property type="entry name" value="Integrase-like_cat_sf"/>
</dbReference>
<evidence type="ECO:0000256" key="1">
    <source>
        <dbReference type="ARBA" id="ARBA00003283"/>
    </source>
</evidence>
<evidence type="ECO:0000259" key="7">
    <source>
        <dbReference type="PROSITE" id="PS51898"/>
    </source>
</evidence>
<feature type="domain" description="Tyr recombinase" evidence="7">
    <location>
        <begin position="173"/>
        <end position="362"/>
    </location>
</feature>
<proteinExistence type="inferred from homology"/>
<dbReference type="Proteomes" id="UP000183995">
    <property type="component" value="Unassembled WGS sequence"/>
</dbReference>
<dbReference type="GO" id="GO:0015074">
    <property type="term" value="P:DNA integration"/>
    <property type="evidence" value="ECO:0007669"/>
    <property type="project" value="UniProtKB-KW"/>
</dbReference>
<dbReference type="Gene3D" id="1.10.150.130">
    <property type="match status" value="1"/>
</dbReference>
<dbReference type="EMBL" id="FQXV01000008">
    <property type="protein sequence ID" value="SHI10308.1"/>
    <property type="molecule type" value="Genomic_DNA"/>
</dbReference>
<comment type="similarity">
    <text evidence="2">Belongs to the 'phage' integrase family.</text>
</comment>
<evidence type="ECO:0000259" key="8">
    <source>
        <dbReference type="PROSITE" id="PS51900"/>
    </source>
</evidence>
<reference evidence="9 10" key="1">
    <citation type="submission" date="2016-11" db="EMBL/GenBank/DDBJ databases">
        <authorList>
            <person name="Jaros S."/>
            <person name="Januszkiewicz K."/>
            <person name="Wedrychowicz H."/>
        </authorList>
    </citation>
    <scope>NUCLEOTIDE SEQUENCE [LARGE SCALE GENOMIC DNA]</scope>
    <source>
        <strain evidence="9 10">DSM 10068</strain>
    </source>
</reference>